<gene>
    <name evidence="1" type="ORF">HNP82_001745</name>
</gene>
<dbReference type="PANTHER" id="PTHR48098">
    <property type="entry name" value="ENTEROCHELIN ESTERASE-RELATED"/>
    <property type="match status" value="1"/>
</dbReference>
<proteinExistence type="predicted"/>
<dbReference type="InterPro" id="IPR000801">
    <property type="entry name" value="Esterase-like"/>
</dbReference>
<evidence type="ECO:0000313" key="1">
    <source>
        <dbReference type="EMBL" id="MBB5264617.1"/>
    </source>
</evidence>
<dbReference type="PANTHER" id="PTHR48098:SF1">
    <property type="entry name" value="DIACYLGLYCEROL ACYLTRANSFERASE_MYCOLYLTRANSFERASE AG85A"/>
    <property type="match status" value="1"/>
</dbReference>
<sequence length="262" mass="30016">MAITTTRYQSPALGRFVTFTAILPFEDFGDFPNFNPKPFEMKKPLRTLYLLHGITGDDRDWIYGTQIVQYATDHHLAVIMPDGHNNFYIDNNPSEPWGKFIGEELVEMTRTLYPLSDKREDTYIGGLSMGGFGALRNGLKYNETFSKIIALSSALIMDDAVNSTEDAKLSFQKRSHYDRIFGGDVSKLPGSDMDPRQLFLDAKLPVDIFMAIGKDDGLLENNRNYKEFLEKHGASLLYYEDDGAHEWDFWNRNIKKGIEWLD</sequence>
<organism evidence="1 2">
    <name type="scientific">Catenibacillus scindens</name>
    <dbReference type="NCBI Taxonomy" id="673271"/>
    <lineage>
        <taxon>Bacteria</taxon>
        <taxon>Bacillati</taxon>
        <taxon>Bacillota</taxon>
        <taxon>Clostridia</taxon>
        <taxon>Lachnospirales</taxon>
        <taxon>Lachnospiraceae</taxon>
        <taxon>Catenibacillus</taxon>
    </lineage>
</organism>
<dbReference type="GO" id="GO:0016787">
    <property type="term" value="F:hydrolase activity"/>
    <property type="evidence" value="ECO:0007669"/>
    <property type="project" value="UniProtKB-KW"/>
</dbReference>
<accession>A0A7W8HA45</accession>
<keyword evidence="2" id="KW-1185">Reference proteome</keyword>
<dbReference type="Pfam" id="PF00756">
    <property type="entry name" value="Esterase"/>
    <property type="match status" value="1"/>
</dbReference>
<keyword evidence="1" id="KW-0378">Hydrolase</keyword>
<reference evidence="1 2" key="1">
    <citation type="submission" date="2020-08" db="EMBL/GenBank/DDBJ databases">
        <title>Genomic Encyclopedia of Type Strains, Phase IV (KMG-IV): sequencing the most valuable type-strain genomes for metagenomic binning, comparative biology and taxonomic classification.</title>
        <authorList>
            <person name="Goeker M."/>
        </authorList>
    </citation>
    <scope>NUCLEOTIDE SEQUENCE [LARGE SCALE GENOMIC DNA]</scope>
    <source>
        <strain evidence="1 2">DSM 106146</strain>
    </source>
</reference>
<dbReference type="Proteomes" id="UP000543642">
    <property type="component" value="Unassembled WGS sequence"/>
</dbReference>
<dbReference type="InterPro" id="IPR050583">
    <property type="entry name" value="Mycobacterial_A85_antigen"/>
</dbReference>
<dbReference type="RefSeq" id="WP_183773383.1">
    <property type="nucleotide sequence ID" value="NZ_JACHFW010000006.1"/>
</dbReference>
<evidence type="ECO:0000313" key="2">
    <source>
        <dbReference type="Proteomes" id="UP000543642"/>
    </source>
</evidence>
<comment type="caution">
    <text evidence="1">The sequence shown here is derived from an EMBL/GenBank/DDBJ whole genome shotgun (WGS) entry which is preliminary data.</text>
</comment>
<name>A0A7W8HA45_9FIRM</name>
<dbReference type="GO" id="GO:0016747">
    <property type="term" value="F:acyltransferase activity, transferring groups other than amino-acyl groups"/>
    <property type="evidence" value="ECO:0007669"/>
    <property type="project" value="TreeGrafter"/>
</dbReference>
<dbReference type="SUPFAM" id="SSF53474">
    <property type="entry name" value="alpha/beta-Hydrolases"/>
    <property type="match status" value="1"/>
</dbReference>
<dbReference type="EMBL" id="JACHFW010000006">
    <property type="protein sequence ID" value="MBB5264617.1"/>
    <property type="molecule type" value="Genomic_DNA"/>
</dbReference>
<protein>
    <submittedName>
        <fullName evidence="1">S-formylglutathione hydrolase FrmB</fullName>
    </submittedName>
</protein>
<dbReference type="AlphaFoldDB" id="A0A7W8HA45"/>
<dbReference type="Gene3D" id="3.40.50.1820">
    <property type="entry name" value="alpha/beta hydrolase"/>
    <property type="match status" value="1"/>
</dbReference>
<dbReference type="InterPro" id="IPR029058">
    <property type="entry name" value="AB_hydrolase_fold"/>
</dbReference>